<dbReference type="OrthoDB" id="7062503at2"/>
<evidence type="ECO:0000313" key="2">
    <source>
        <dbReference type="Proteomes" id="UP000184774"/>
    </source>
</evidence>
<gene>
    <name evidence="1" type="ORF">VSP9026_02403</name>
</gene>
<proteinExistence type="predicted"/>
<dbReference type="AlphaFoldDB" id="A0A1N6M5H1"/>
<protein>
    <submittedName>
        <fullName evidence="1">Uncharacterized protein</fullName>
    </submittedName>
</protein>
<accession>A0A1N6M5H1</accession>
<dbReference type="Proteomes" id="UP000184774">
    <property type="component" value="Unassembled WGS sequence"/>
</dbReference>
<sequence length="115" mass="12980">MFKPTIDDVRQVLKEIEGIERPDADNEGDPLNSPSVYNYLSDENQGKVDRAEEVLKDYVRNPEGGPNNRAITELNKSGFTAHFNQDQDDPYRYVGSVSTRDWKVDVSDPSSGEDD</sequence>
<dbReference type="RefSeq" id="WP_074373207.1">
    <property type="nucleotide sequence ID" value="NZ_AP024907.1"/>
</dbReference>
<reference evidence="1 2" key="1">
    <citation type="submission" date="2016-12" db="EMBL/GenBank/DDBJ databases">
        <authorList>
            <person name="Song W.-J."/>
            <person name="Kurnit D.M."/>
        </authorList>
    </citation>
    <scope>NUCLEOTIDE SEQUENCE [LARGE SCALE GENOMIC DNA]</scope>
    <source>
        <strain evidence="1 2">CECT 9026</strain>
    </source>
</reference>
<dbReference type="EMBL" id="FSSB01000016">
    <property type="protein sequence ID" value="SIO94674.1"/>
    <property type="molecule type" value="Genomic_DNA"/>
</dbReference>
<evidence type="ECO:0000313" key="1">
    <source>
        <dbReference type="EMBL" id="SIO94674.1"/>
    </source>
</evidence>
<name>A0A1N6M5H1_9VIBR</name>
<organism evidence="1 2">
    <name type="scientific">Vibrio spartinae</name>
    <dbReference type="NCBI Taxonomy" id="1918945"/>
    <lineage>
        <taxon>Bacteria</taxon>
        <taxon>Pseudomonadati</taxon>
        <taxon>Pseudomonadota</taxon>
        <taxon>Gammaproteobacteria</taxon>
        <taxon>Vibrionales</taxon>
        <taxon>Vibrionaceae</taxon>
        <taxon>Vibrio</taxon>
    </lineage>
</organism>